<dbReference type="InterPro" id="IPR044974">
    <property type="entry name" value="Disease_R_plants"/>
</dbReference>
<dbReference type="InterPro" id="IPR058922">
    <property type="entry name" value="WHD_DRP"/>
</dbReference>
<dbReference type="Gene3D" id="3.80.10.10">
    <property type="entry name" value="Ribonuclease Inhibitor"/>
    <property type="match status" value="3"/>
</dbReference>
<dbReference type="InterPro" id="IPR056789">
    <property type="entry name" value="LRR_R13L1-DRL21"/>
</dbReference>
<comment type="similarity">
    <text evidence="1">Belongs to the disease resistance NB-LRR family.</text>
</comment>
<evidence type="ECO:0000259" key="6">
    <source>
        <dbReference type="Pfam" id="PF00931"/>
    </source>
</evidence>
<organism evidence="10 11">
    <name type="scientific">Digitaria exilis</name>
    <dbReference type="NCBI Taxonomy" id="1010633"/>
    <lineage>
        <taxon>Eukaryota</taxon>
        <taxon>Viridiplantae</taxon>
        <taxon>Streptophyta</taxon>
        <taxon>Embryophyta</taxon>
        <taxon>Tracheophyta</taxon>
        <taxon>Spermatophyta</taxon>
        <taxon>Magnoliopsida</taxon>
        <taxon>Liliopsida</taxon>
        <taxon>Poales</taxon>
        <taxon>Poaceae</taxon>
        <taxon>PACMAD clade</taxon>
        <taxon>Panicoideae</taxon>
        <taxon>Panicodae</taxon>
        <taxon>Paniceae</taxon>
        <taxon>Anthephorinae</taxon>
        <taxon>Digitaria</taxon>
    </lineage>
</organism>
<evidence type="ECO:0000256" key="5">
    <source>
        <dbReference type="ARBA" id="ARBA00022821"/>
    </source>
</evidence>
<dbReference type="Gene3D" id="1.10.10.10">
    <property type="entry name" value="Winged helix-like DNA-binding domain superfamily/Winged helix DNA-binding domain"/>
    <property type="match status" value="1"/>
</dbReference>
<keyword evidence="5" id="KW-0611">Plant defense</keyword>
<gene>
    <name evidence="10" type="ORF">HU200_018444</name>
</gene>
<evidence type="ECO:0000313" key="10">
    <source>
        <dbReference type="EMBL" id="KAF8727877.1"/>
    </source>
</evidence>
<dbReference type="EMBL" id="JACEFO010001629">
    <property type="protein sequence ID" value="KAF8727877.1"/>
    <property type="molecule type" value="Genomic_DNA"/>
</dbReference>
<dbReference type="InterPro" id="IPR027417">
    <property type="entry name" value="P-loop_NTPase"/>
</dbReference>
<dbReference type="Gene3D" id="1.10.8.430">
    <property type="entry name" value="Helical domain of apoptotic protease-activating factors"/>
    <property type="match status" value="1"/>
</dbReference>
<feature type="domain" description="Disease resistance N-terminal" evidence="7">
    <location>
        <begin position="13"/>
        <end position="91"/>
    </location>
</feature>
<evidence type="ECO:0000256" key="4">
    <source>
        <dbReference type="ARBA" id="ARBA00022741"/>
    </source>
</evidence>
<dbReference type="GO" id="GO:0043531">
    <property type="term" value="F:ADP binding"/>
    <property type="evidence" value="ECO:0007669"/>
    <property type="project" value="InterPro"/>
</dbReference>
<feature type="domain" description="Disease resistance protein winged helix" evidence="8">
    <location>
        <begin position="458"/>
        <end position="524"/>
    </location>
</feature>
<keyword evidence="2" id="KW-0433">Leucine-rich repeat</keyword>
<dbReference type="Pfam" id="PF23559">
    <property type="entry name" value="WHD_DRP"/>
    <property type="match status" value="1"/>
</dbReference>
<dbReference type="InterPro" id="IPR041118">
    <property type="entry name" value="Rx_N"/>
</dbReference>
<dbReference type="InterPro" id="IPR036388">
    <property type="entry name" value="WH-like_DNA-bd_sf"/>
</dbReference>
<comment type="caution">
    <text evidence="10">The sequence shown here is derived from an EMBL/GenBank/DDBJ whole genome shotgun (WGS) entry which is preliminary data.</text>
</comment>
<sequence length="1559" mass="176890">MEFAISAAQWVLGKALGAITDGVLEAWAASRNLGLNIDELKMELLYAQGMLDNAQGWEIRSPALRELLLKLQQLAYSADDALDELDYFRIHDHLYGTFDAANSDPRGFIQDLNRHLRHTATAVVVQQLAGTISSTNQPDATVGGDTRKFTCCSVRVGKHFPCCSVPPVQEDADQTSVTMPLPETVVDSAFPKLEFNRVDMSQRLKATVDELRPLCAKVSVILNMELLDSNRKAAQKIAAKISAIRSREDGHAPILHRSDDDGKTRPITTSYISAPHLHGREAETRIILDIEQTLVSKRFMLVLDDMWDCGNNNDGWDRLLAPFRKGQTKGNMILVTTRSPKLAQIVKTTDATIELEGLAEGSFREFFMSCLEIPTEKCDAKLLDIGEKIMKRLKGSPLAAKTVGPLLRCNLDPHYWKRVLDSKEWELQTGDNDIMPALKLSYDFLPFHLQRCFSFCALFPQDYGFDSKELIHWWIGLDILQSIHQNRSMEDIGQSNLNDLVKHGFMKQDTRNERYYIHDLLHDLGLKVASRDCLSINYSNVRSVEILPSVRHLSVIIKDLNKVDDGLTVMEYISELEIVRTRLKIEKLQTLMVFGTLDESFTDFFGDLIRKAKGLRVVHLEDMRSDIKFPVLYHLRYLSLGTFNFHAQLPSLLSRFYHLRILDLQRWYGRVDLLLRDTSNLRKLRHFGSGYLHSRICNVGKLQSLQELIFTVNKESTGFGLEQLEKLNELRELELENLERIHIPEEATGAKLIDKKYLQKLTLAWNFEMPKNRRDSEGLILEKLEPQRNLQELRIRGHGSRFCPTWLGSKLCLKDLKSLHLAGVEWEDLSSLRHMGLLRELTLKNMPTLKALPPIPWTQTLRSVEIKEAGSSVPEYLEYTKSSAKAKLRINGRHLYSLDEKVLVFNNLTDLDELSLTRCPPLASKHLQLLESLKHFYVSDSQQSVLPVNESEAEWQLPVEDLCIHGCKNNWKELSQALSHFRSTMTQIFCSLKRLELKAIKGLEKWIMDDILVSHLEVLRIEDCCDLLGIFFADNIYCPPREDQDGKIYKFANLQELVIRRCPRLISFPPIPWTQTLCSVEIEEAGSSVPQYLAYTKSPSKVVELRIHGKHDDSYSLDEKVLVFNNLTDLEKLHLTRCPPLASKHLQLLASLKHLYVSDSQHVFVPPVNESEAEWQLPVENLCVDECENPWKELSQLLSHFPKLSKLTIRSCRTMTQIGVVAAQQQSTATTVRLEQQIAEVDDAEDGLLLLPAHLSESLRMLTIHECKEVSLVPSPGSRGGIQALHSLQILEVIDCPKFLSAYKKISFSSSCYPFPSSLEKLELYDVVLQTLQPLANLASLTRLYISNCEQGLRSDGMWTLVSHGQLRELGVAGAPRFFIGSDTVHSLEDEDQVQRLRCSSKLQELYTYDSTGFLAAPICTILSSSLIKLTLCGDDQDQVLGCFTREQEMALELLTSLQDLKLNRFSSLQCLPSGLQALTNLKSLKIFNSNSISSLPIGGLPNSLQELELYRTCRNLNEQCRKFVEDHPRIKLRISFPDKGTKVPASPITHASSHAIDV</sequence>
<dbReference type="Pfam" id="PF18052">
    <property type="entry name" value="Rx_N"/>
    <property type="match status" value="1"/>
</dbReference>
<dbReference type="InterPro" id="IPR002182">
    <property type="entry name" value="NB-ARC"/>
</dbReference>
<feature type="domain" description="R13L1/DRL21-like LRR repeat region" evidence="9">
    <location>
        <begin position="721"/>
        <end position="846"/>
    </location>
</feature>
<dbReference type="InterPro" id="IPR042197">
    <property type="entry name" value="Apaf_helical"/>
</dbReference>
<dbReference type="PRINTS" id="PR00364">
    <property type="entry name" value="DISEASERSIST"/>
</dbReference>
<dbReference type="SUPFAM" id="SSF52540">
    <property type="entry name" value="P-loop containing nucleoside triphosphate hydrolases"/>
    <property type="match status" value="1"/>
</dbReference>
<evidence type="ECO:0000256" key="3">
    <source>
        <dbReference type="ARBA" id="ARBA00022737"/>
    </source>
</evidence>
<evidence type="ECO:0000259" key="7">
    <source>
        <dbReference type="Pfam" id="PF18052"/>
    </source>
</evidence>
<evidence type="ECO:0000256" key="1">
    <source>
        <dbReference type="ARBA" id="ARBA00008894"/>
    </source>
</evidence>
<dbReference type="SUPFAM" id="SSF52058">
    <property type="entry name" value="L domain-like"/>
    <property type="match status" value="2"/>
</dbReference>
<dbReference type="Pfam" id="PF25019">
    <property type="entry name" value="LRR_R13L1-DRL21"/>
    <property type="match status" value="1"/>
</dbReference>
<evidence type="ECO:0000256" key="2">
    <source>
        <dbReference type="ARBA" id="ARBA00022614"/>
    </source>
</evidence>
<dbReference type="Proteomes" id="UP000636709">
    <property type="component" value="Unassembled WGS sequence"/>
</dbReference>
<proteinExistence type="inferred from homology"/>
<evidence type="ECO:0000259" key="9">
    <source>
        <dbReference type="Pfam" id="PF25019"/>
    </source>
</evidence>
<dbReference type="InterPro" id="IPR032675">
    <property type="entry name" value="LRR_dom_sf"/>
</dbReference>
<accession>A0A835F466</accession>
<dbReference type="OrthoDB" id="680036at2759"/>
<dbReference type="PANTHER" id="PTHR23155">
    <property type="entry name" value="DISEASE RESISTANCE PROTEIN RP"/>
    <property type="match status" value="1"/>
</dbReference>
<keyword evidence="4" id="KW-0547">Nucleotide-binding</keyword>
<keyword evidence="11" id="KW-1185">Reference proteome</keyword>
<dbReference type="GO" id="GO:0098542">
    <property type="term" value="P:defense response to other organism"/>
    <property type="evidence" value="ECO:0007669"/>
    <property type="project" value="TreeGrafter"/>
</dbReference>
<keyword evidence="3" id="KW-0677">Repeat</keyword>
<dbReference type="Gene3D" id="3.40.50.300">
    <property type="entry name" value="P-loop containing nucleotide triphosphate hydrolases"/>
    <property type="match status" value="1"/>
</dbReference>
<reference evidence="10" key="1">
    <citation type="submission" date="2020-07" db="EMBL/GenBank/DDBJ databases">
        <title>Genome sequence and genetic diversity analysis of an under-domesticated orphan crop, white fonio (Digitaria exilis).</title>
        <authorList>
            <person name="Bennetzen J.L."/>
            <person name="Chen S."/>
            <person name="Ma X."/>
            <person name="Wang X."/>
            <person name="Yssel A.E.J."/>
            <person name="Chaluvadi S.R."/>
            <person name="Johnson M."/>
            <person name="Gangashetty P."/>
            <person name="Hamidou F."/>
            <person name="Sanogo M.D."/>
            <person name="Zwaenepoel A."/>
            <person name="Wallace J."/>
            <person name="Van De Peer Y."/>
            <person name="Van Deynze A."/>
        </authorList>
    </citation>
    <scope>NUCLEOTIDE SEQUENCE</scope>
    <source>
        <tissue evidence="10">Leaves</tissue>
    </source>
</reference>
<protein>
    <submittedName>
        <fullName evidence="10">Uncharacterized protein</fullName>
    </submittedName>
</protein>
<feature type="domain" description="NB-ARC" evidence="6">
    <location>
        <begin position="283"/>
        <end position="360"/>
    </location>
</feature>
<evidence type="ECO:0000313" key="11">
    <source>
        <dbReference type="Proteomes" id="UP000636709"/>
    </source>
</evidence>
<name>A0A835F466_9POAL</name>
<dbReference type="PANTHER" id="PTHR23155:SF988">
    <property type="entry name" value="OS06G0707733 PROTEIN"/>
    <property type="match status" value="1"/>
</dbReference>
<evidence type="ECO:0000259" key="8">
    <source>
        <dbReference type="Pfam" id="PF23559"/>
    </source>
</evidence>
<dbReference type="Pfam" id="PF00931">
    <property type="entry name" value="NB-ARC"/>
    <property type="match status" value="1"/>
</dbReference>